<reference evidence="2 3" key="1">
    <citation type="submission" date="2018-06" db="EMBL/GenBank/DDBJ databases">
        <authorList>
            <person name="Searcy Z.E."/>
            <person name="Delesalle V.A."/>
            <person name="Garlena R.A."/>
            <person name="Russell D.A."/>
            <person name="Pope W.H."/>
            <person name="Jacobs-Sera D."/>
            <person name="Hatfull G.F."/>
        </authorList>
    </citation>
    <scope>NUCLEOTIDE SEQUENCE [LARGE SCALE GENOMIC DNA]</scope>
</reference>
<protein>
    <submittedName>
        <fullName evidence="2">Uncharacterized protein</fullName>
    </submittedName>
</protein>
<evidence type="ECO:0000313" key="3">
    <source>
        <dbReference type="Proteomes" id="UP000259952"/>
    </source>
</evidence>
<evidence type="ECO:0000313" key="2">
    <source>
        <dbReference type="EMBL" id="AXN53538.1"/>
    </source>
</evidence>
<keyword evidence="3" id="KW-1185">Reference proteome</keyword>
<evidence type="ECO:0000256" key="1">
    <source>
        <dbReference type="SAM" id="MobiDB-lite"/>
    </source>
</evidence>
<dbReference type="RefSeq" id="YP_009807675.1">
    <property type="nucleotide sequence ID" value="NC_048027.1"/>
</dbReference>
<dbReference type="KEGG" id="vg:54998553"/>
<dbReference type="Proteomes" id="UP000259952">
    <property type="component" value="Segment"/>
</dbReference>
<gene>
    <name evidence="2" type="primary">123</name>
    <name evidence="2" type="ORF">SEA_FRYBERGER_123</name>
</gene>
<organism evidence="2 3">
    <name type="scientific">Gordonia phage Fryberger</name>
    <dbReference type="NCBI Taxonomy" id="2250392"/>
    <lineage>
        <taxon>Viruses</taxon>
        <taxon>Duplodnaviria</taxon>
        <taxon>Heunggongvirae</taxon>
        <taxon>Uroviricota</taxon>
        <taxon>Caudoviricetes</taxon>
        <taxon>Ronaldovirus</taxon>
        <taxon>Ronaldovirus fryberger</taxon>
    </lineage>
</organism>
<accession>A0A346FCS4</accession>
<dbReference type="GeneID" id="54998553"/>
<feature type="region of interest" description="Disordered" evidence="1">
    <location>
        <begin position="1"/>
        <end position="37"/>
    </location>
</feature>
<dbReference type="EMBL" id="MH479913">
    <property type="protein sequence ID" value="AXN53538.1"/>
    <property type="molecule type" value="Genomic_DNA"/>
</dbReference>
<name>A0A346FCS4_9CAUD</name>
<feature type="compositionally biased region" description="Basic residues" evidence="1">
    <location>
        <begin position="7"/>
        <end position="17"/>
    </location>
</feature>
<proteinExistence type="predicted"/>
<sequence>MSEMTQKRKHPKPKKKIRNPDRPNGKAWKQGLPPDQR</sequence>